<organism evidence="1 2">
    <name type="scientific">Trichormus variabilis (strain ATCC 29413 / PCC 7937)</name>
    <name type="common">Anabaena variabilis</name>
    <dbReference type="NCBI Taxonomy" id="240292"/>
    <lineage>
        <taxon>Bacteria</taxon>
        <taxon>Bacillati</taxon>
        <taxon>Cyanobacteriota</taxon>
        <taxon>Cyanophyceae</taxon>
        <taxon>Nostocales</taxon>
        <taxon>Nostocaceae</taxon>
        <taxon>Trichormus</taxon>
    </lineage>
</organism>
<sequence length="60" mass="6948">MRYFTQFIYIVAHGTKAYPTDLTDRSWEILAKLIPPNKPGGHSYTTDMREICNAMPFIII</sequence>
<proteinExistence type="predicted"/>
<dbReference type="STRING" id="240292.Ava_1900"/>
<evidence type="ECO:0000313" key="1">
    <source>
        <dbReference type="EMBL" id="ABA21522.1"/>
    </source>
</evidence>
<dbReference type="EMBL" id="CP000117">
    <property type="protein sequence ID" value="ABA21522.1"/>
    <property type="molecule type" value="Genomic_DNA"/>
</dbReference>
<name>Q3MBW4_TRIV2</name>
<dbReference type="AlphaFoldDB" id="Q3MBW4"/>
<evidence type="ECO:0008006" key="3">
    <source>
        <dbReference type="Google" id="ProtNLM"/>
    </source>
</evidence>
<dbReference type="Proteomes" id="UP000002533">
    <property type="component" value="Chromosome"/>
</dbReference>
<protein>
    <recommendedName>
        <fullName evidence="3">Transposase</fullName>
    </recommendedName>
</protein>
<evidence type="ECO:0000313" key="2">
    <source>
        <dbReference type="Proteomes" id="UP000002533"/>
    </source>
</evidence>
<accession>Q3MBW4</accession>
<reference evidence="2" key="1">
    <citation type="journal article" date="2014" name="Stand. Genomic Sci.">
        <title>Complete genome sequence of Anabaena variabilis ATCC 29413.</title>
        <authorList>
            <person name="Thiel T."/>
            <person name="Pratte B.S."/>
            <person name="Zhong J."/>
            <person name="Goodwin L."/>
            <person name="Copeland A."/>
            <person name="Lucas S."/>
            <person name="Han C."/>
            <person name="Pitluck S."/>
            <person name="Land M.L."/>
            <person name="Kyrpides N.C."/>
            <person name="Woyke T."/>
        </authorList>
    </citation>
    <scope>NUCLEOTIDE SEQUENCE [LARGE SCALE GENOMIC DNA]</scope>
    <source>
        <strain evidence="2">ATCC 29413 / PCC 7937</strain>
    </source>
</reference>
<dbReference type="HOGENOM" id="CLU_2931023_0_0_3"/>
<dbReference type="KEGG" id="ava:Ava_1900"/>
<dbReference type="eggNOG" id="COG3293">
    <property type="taxonomic scope" value="Bacteria"/>
</dbReference>
<gene>
    <name evidence="1" type="ordered locus">Ava_1900</name>
</gene>